<dbReference type="AlphaFoldDB" id="A0AAU7PK70"/>
<dbReference type="EMBL" id="CP157940">
    <property type="protein sequence ID" value="XBS52637.1"/>
    <property type="molecule type" value="Genomic_DNA"/>
</dbReference>
<protein>
    <submittedName>
        <fullName evidence="1">DUF4280 domain-containing protein</fullName>
    </submittedName>
</protein>
<organism evidence="1">
    <name type="scientific">Lacrimispora sp. BS-2</name>
    <dbReference type="NCBI Taxonomy" id="3151850"/>
    <lineage>
        <taxon>Bacteria</taxon>
        <taxon>Bacillati</taxon>
        <taxon>Bacillota</taxon>
        <taxon>Clostridia</taxon>
        <taxon>Lachnospirales</taxon>
        <taxon>Lachnospiraceae</taxon>
        <taxon>Lacrimispora</taxon>
    </lineage>
</organism>
<sequence length="442" mass="47260">MADLKDTYVVHGACTTCTCGMRKSRTVLEKSHGVFLKDRALMTVNDCKPENIICFGGCYSMENPDTAAEAQKIQMDVEKDCPNTFTDTVMNFFAKKDQKESSDAPLRVVGICTPKIISAEWDNGGNTVEVNGEVPLLAGAKVYCLYGGEIEIIDSGQPEAGDMSQVEISPHSVPLSGSPGSNAESPAMGAAAAGLAAIPGMPKQAVAGMIGASKASSYGKSKTSDAEGSGQPAITKDWLRLYSSPTVSGIGRHVAKHPNANNYDWGMPEELLKYDSNNNLNPENYSTASMAATMINGAGGTLTVKKEGNNVYTDDEGRYWVAVGPNFMNPNHTSNMQLKPEKMSYGTKIDIHVVGQHDGKDYYIPAVVGDAKEHSKPDGLYQTGVPFGTNRPTVLGDGSSVEFIGYGITTFIDANGSSKSTVNYTNDYKLIELIVYDGNVNY</sequence>
<dbReference type="Pfam" id="PF14107">
    <property type="entry name" value="DUF4280"/>
    <property type="match status" value="1"/>
</dbReference>
<reference evidence="1" key="1">
    <citation type="submission" date="2024-06" db="EMBL/GenBank/DDBJ databases">
        <title>Lacrimispora cavernae sp. nov., a novel anaerobe isolated from bat guano pile inside a cave.</title>
        <authorList>
            <person name="Miller S.L."/>
            <person name="Lu N."/>
            <person name="King J."/>
            <person name="Sankaranarayanan K."/>
            <person name="Lawson P.A."/>
        </authorList>
    </citation>
    <scope>NUCLEOTIDE SEQUENCE</scope>
    <source>
        <strain evidence="1">BS-2</strain>
    </source>
</reference>
<dbReference type="InterPro" id="IPR025460">
    <property type="entry name" value="DUF4280"/>
</dbReference>
<evidence type="ECO:0000313" key="1">
    <source>
        <dbReference type="EMBL" id="XBS52637.1"/>
    </source>
</evidence>
<proteinExistence type="predicted"/>
<accession>A0AAU7PK70</accession>
<gene>
    <name evidence="1" type="ORF">ABFV83_12390</name>
</gene>
<name>A0AAU7PK70_9FIRM</name>
<dbReference type="RefSeq" id="WP_349944228.1">
    <property type="nucleotide sequence ID" value="NZ_CP157940.1"/>
</dbReference>